<proteinExistence type="predicted"/>
<evidence type="ECO:0000313" key="2">
    <source>
        <dbReference type="EMBL" id="ADY51655.1"/>
    </source>
</evidence>
<dbReference type="OrthoDB" id="9815205at2"/>
<dbReference type="GO" id="GO:0016491">
    <property type="term" value="F:oxidoreductase activity"/>
    <property type="evidence" value="ECO:0007669"/>
    <property type="project" value="InterPro"/>
</dbReference>
<dbReference type="SUPFAM" id="SSF52833">
    <property type="entry name" value="Thioredoxin-like"/>
    <property type="match status" value="1"/>
</dbReference>
<accession>F0SBK9</accession>
<dbReference type="KEGG" id="psn:Pedsa_1085"/>
<dbReference type="InterPro" id="IPR013766">
    <property type="entry name" value="Thioredoxin_domain"/>
</dbReference>
<keyword evidence="3" id="KW-1185">Reference proteome</keyword>
<dbReference type="Pfam" id="PF08534">
    <property type="entry name" value="Redoxin"/>
    <property type="match status" value="1"/>
</dbReference>
<dbReference type="InterPro" id="IPR050553">
    <property type="entry name" value="Thioredoxin_ResA/DsbE_sf"/>
</dbReference>
<evidence type="ECO:0000259" key="1">
    <source>
        <dbReference type="PROSITE" id="PS51352"/>
    </source>
</evidence>
<dbReference type="CDD" id="cd02966">
    <property type="entry name" value="TlpA_like_family"/>
    <property type="match status" value="1"/>
</dbReference>
<evidence type="ECO:0000313" key="3">
    <source>
        <dbReference type="Proteomes" id="UP000000310"/>
    </source>
</evidence>
<gene>
    <name evidence="2" type="ordered locus">Pedsa_1085</name>
</gene>
<dbReference type="eggNOG" id="COG0526">
    <property type="taxonomic scope" value="Bacteria"/>
</dbReference>
<dbReference type="HOGENOM" id="CLU_042529_11_0_10"/>
<reference evidence="2 3" key="1">
    <citation type="journal article" date="2011" name="Stand. Genomic Sci.">
        <title>Complete genome sequence of the gliding, heparinolytic Pedobacter saltans type strain (113).</title>
        <authorList>
            <person name="Liolios K."/>
            <person name="Sikorski J."/>
            <person name="Lu M."/>
            <person name="Nolan M."/>
            <person name="Lapidus A."/>
            <person name="Lucas S."/>
            <person name="Hammon N."/>
            <person name="Deshpande S."/>
            <person name="Cheng J.F."/>
            <person name="Tapia R."/>
            <person name="Han C."/>
            <person name="Goodwin L."/>
            <person name="Pitluck S."/>
            <person name="Huntemann M."/>
            <person name="Ivanova N."/>
            <person name="Pagani I."/>
            <person name="Mavromatis K."/>
            <person name="Ovchinikova G."/>
            <person name="Pati A."/>
            <person name="Chen A."/>
            <person name="Palaniappan K."/>
            <person name="Land M."/>
            <person name="Hauser L."/>
            <person name="Brambilla E.M."/>
            <person name="Kotsyurbenko O."/>
            <person name="Rohde M."/>
            <person name="Tindall B.J."/>
            <person name="Abt B."/>
            <person name="Goker M."/>
            <person name="Detter J.C."/>
            <person name="Woyke T."/>
            <person name="Bristow J."/>
            <person name="Eisen J.A."/>
            <person name="Markowitz V."/>
            <person name="Hugenholtz P."/>
            <person name="Klenk H.P."/>
            <person name="Kyrpides N.C."/>
        </authorList>
    </citation>
    <scope>NUCLEOTIDE SEQUENCE [LARGE SCALE GENOMIC DNA]</scope>
    <source>
        <strain evidence="3">ATCC 51119 / DSM 12145 / JCM 21818 / LMG 10337 / NBRC 100064 / NCIMB 13643</strain>
    </source>
</reference>
<dbReference type="Proteomes" id="UP000000310">
    <property type="component" value="Chromosome"/>
</dbReference>
<dbReference type="PROSITE" id="PS51352">
    <property type="entry name" value="THIOREDOXIN_2"/>
    <property type="match status" value="1"/>
</dbReference>
<reference evidence="3" key="2">
    <citation type="submission" date="2011-02" db="EMBL/GenBank/DDBJ databases">
        <title>The complete genome of Pedobacter saltans DSM 12145.</title>
        <authorList>
            <consortium name="US DOE Joint Genome Institute (JGI-PGF)"/>
            <person name="Lucas S."/>
            <person name="Copeland A."/>
            <person name="Lapidus A."/>
            <person name="Bruce D."/>
            <person name="Goodwin L."/>
            <person name="Pitluck S."/>
            <person name="Kyrpides N."/>
            <person name="Mavromatis K."/>
            <person name="Pagani I."/>
            <person name="Ivanova N."/>
            <person name="Ovchinnikova G."/>
            <person name="Lu M."/>
            <person name="Detter J.C."/>
            <person name="Han C."/>
            <person name="Land M."/>
            <person name="Hauser L."/>
            <person name="Markowitz V."/>
            <person name="Cheng J.-F."/>
            <person name="Hugenholtz P."/>
            <person name="Woyke T."/>
            <person name="Wu D."/>
            <person name="Tindall B."/>
            <person name="Pomrenke H.G."/>
            <person name="Brambilla E."/>
            <person name="Klenk H.-P."/>
            <person name="Eisen J.A."/>
        </authorList>
    </citation>
    <scope>NUCLEOTIDE SEQUENCE [LARGE SCALE GENOMIC DNA]</scope>
    <source>
        <strain evidence="3">ATCC 51119 / DSM 12145 / JCM 21818 / LMG 10337 / NBRC 100064 / NCIMB 13643</strain>
    </source>
</reference>
<dbReference type="InterPro" id="IPR036249">
    <property type="entry name" value="Thioredoxin-like_sf"/>
</dbReference>
<dbReference type="AlphaFoldDB" id="F0SBK9"/>
<dbReference type="Gene3D" id="3.40.30.10">
    <property type="entry name" value="Glutaredoxin"/>
    <property type="match status" value="1"/>
</dbReference>
<dbReference type="EMBL" id="CP002545">
    <property type="protein sequence ID" value="ADY51655.1"/>
    <property type="molecule type" value="Genomic_DNA"/>
</dbReference>
<dbReference type="InterPro" id="IPR013740">
    <property type="entry name" value="Redoxin"/>
</dbReference>
<sequence>MKKFWKNNWGFIISMLVMLFVLFNMKARTFVTQQLFRIGLFSPSLDEKKVFGPIDEDITFASTDGTLLKMGDLKGKVVFLNFWATWCPPCIAEMPSIQKLYNQMSDEVVFIFVDVDGQFDKSQSFLKKHNYSIPIFIMASPIPKTVFDSSLPTTLVIDKKGNVVFRHRGMSDYSDEKFISKLKHLINN</sequence>
<feature type="domain" description="Thioredoxin" evidence="1">
    <location>
        <begin position="36"/>
        <end position="187"/>
    </location>
</feature>
<organism evidence="2 3">
    <name type="scientific">Pseudopedobacter saltans (strain ATCC 51119 / DSM 12145 / JCM 21818 / CCUG 39354 / LMG 10337 / NBRC 100064 / NCIMB 13643)</name>
    <name type="common">Pedobacter saltans</name>
    <dbReference type="NCBI Taxonomy" id="762903"/>
    <lineage>
        <taxon>Bacteria</taxon>
        <taxon>Pseudomonadati</taxon>
        <taxon>Bacteroidota</taxon>
        <taxon>Sphingobacteriia</taxon>
        <taxon>Sphingobacteriales</taxon>
        <taxon>Sphingobacteriaceae</taxon>
        <taxon>Pseudopedobacter</taxon>
    </lineage>
</organism>
<protein>
    <submittedName>
        <fullName evidence="2">Redoxin domain protein</fullName>
    </submittedName>
</protein>
<dbReference type="PANTHER" id="PTHR42852">
    <property type="entry name" value="THIOL:DISULFIDE INTERCHANGE PROTEIN DSBE"/>
    <property type="match status" value="1"/>
</dbReference>
<dbReference type="RefSeq" id="WP_013632154.1">
    <property type="nucleotide sequence ID" value="NC_015177.1"/>
</dbReference>
<dbReference type="STRING" id="762903.Pedsa_1085"/>
<dbReference type="PANTHER" id="PTHR42852:SF17">
    <property type="entry name" value="THIOREDOXIN-LIKE PROTEIN HI_1115"/>
    <property type="match status" value="1"/>
</dbReference>
<name>F0SBK9_PSESL</name>